<keyword evidence="2" id="KW-1185">Reference proteome</keyword>
<sequence>MIEKIQKLIYNLKYRDALKLLKIFFEQEGVELSLEILAYSCVCHYIEESTCIDQLDTLSTFVASDGFDDSKVKKNTKTLAWVFEAISDYISDNTLVLNEPIDDVLSHLLIFEKSIAQCN</sequence>
<accession>A0ABX2ZXA5</accession>
<protein>
    <submittedName>
        <fullName evidence="1">Uncharacterized protein</fullName>
    </submittedName>
</protein>
<reference evidence="1 2" key="1">
    <citation type="submission" date="2016-08" db="EMBL/GenBank/DDBJ databases">
        <title>Draft genome sequence of Candidatus Piscirickettsia litoralis, from seawater.</title>
        <authorList>
            <person name="Wan X."/>
            <person name="Lee A.J."/>
            <person name="Hou S."/>
            <person name="Donachie S.P."/>
        </authorList>
    </citation>
    <scope>NUCLEOTIDE SEQUENCE [LARGE SCALE GENOMIC DNA]</scope>
    <source>
        <strain evidence="1 2">Y2</strain>
    </source>
</reference>
<evidence type="ECO:0000313" key="1">
    <source>
        <dbReference type="EMBL" id="ODN41247.1"/>
    </source>
</evidence>
<name>A0ABX2ZXA5_9GAMM</name>
<comment type="caution">
    <text evidence="1">The sequence shown here is derived from an EMBL/GenBank/DDBJ whole genome shotgun (WGS) entry which is preliminary data.</text>
</comment>
<organism evidence="1 2">
    <name type="scientific">Piscirickettsia litoralis</name>
    <dbReference type="NCBI Taxonomy" id="1891921"/>
    <lineage>
        <taxon>Bacteria</taxon>
        <taxon>Pseudomonadati</taxon>
        <taxon>Pseudomonadota</taxon>
        <taxon>Gammaproteobacteria</taxon>
        <taxon>Thiotrichales</taxon>
        <taxon>Piscirickettsiaceae</taxon>
        <taxon>Piscirickettsia</taxon>
    </lineage>
</organism>
<dbReference type="EMBL" id="MDTU01000004">
    <property type="protein sequence ID" value="ODN41247.1"/>
    <property type="molecule type" value="Genomic_DNA"/>
</dbReference>
<dbReference type="RefSeq" id="WP_069314236.1">
    <property type="nucleotide sequence ID" value="NZ_MDTU01000004.1"/>
</dbReference>
<gene>
    <name evidence="1" type="ORF">BGC07_16870</name>
</gene>
<dbReference type="Proteomes" id="UP000094329">
    <property type="component" value="Unassembled WGS sequence"/>
</dbReference>
<evidence type="ECO:0000313" key="2">
    <source>
        <dbReference type="Proteomes" id="UP000094329"/>
    </source>
</evidence>
<proteinExistence type="predicted"/>